<feature type="compositionally biased region" description="Polar residues" evidence="2">
    <location>
        <begin position="653"/>
        <end position="663"/>
    </location>
</feature>
<feature type="domain" description="RRM" evidence="3">
    <location>
        <begin position="1054"/>
        <end position="1103"/>
    </location>
</feature>
<dbReference type="Proteomes" id="UP000682733">
    <property type="component" value="Unassembled WGS sequence"/>
</dbReference>
<accession>A0A8S2GIX3</accession>
<dbReference type="EMBL" id="CAJNOK010000083">
    <property type="protein sequence ID" value="CAF0727947.1"/>
    <property type="molecule type" value="Genomic_DNA"/>
</dbReference>
<feature type="compositionally biased region" description="Polar residues" evidence="2">
    <location>
        <begin position="503"/>
        <end position="514"/>
    </location>
</feature>
<feature type="region of interest" description="Disordered" evidence="2">
    <location>
        <begin position="1107"/>
        <end position="1262"/>
    </location>
</feature>
<name>A0A8S2GIX3_9BILA</name>
<evidence type="ECO:0000256" key="1">
    <source>
        <dbReference type="PROSITE-ProRule" id="PRU00176"/>
    </source>
</evidence>
<evidence type="ECO:0000259" key="3">
    <source>
        <dbReference type="PROSITE" id="PS50102"/>
    </source>
</evidence>
<feature type="region of interest" description="Disordered" evidence="2">
    <location>
        <begin position="1014"/>
        <end position="1059"/>
    </location>
</feature>
<feature type="compositionally biased region" description="Low complexity" evidence="2">
    <location>
        <begin position="741"/>
        <end position="776"/>
    </location>
</feature>
<feature type="region of interest" description="Disordered" evidence="2">
    <location>
        <begin position="133"/>
        <end position="256"/>
    </location>
</feature>
<reference evidence="5" key="1">
    <citation type="submission" date="2021-02" db="EMBL/GenBank/DDBJ databases">
        <authorList>
            <person name="Nowell W R."/>
        </authorList>
    </citation>
    <scope>NUCLEOTIDE SEQUENCE</scope>
</reference>
<evidence type="ECO:0000313" key="4">
    <source>
        <dbReference type="EMBL" id="CAF0727947.1"/>
    </source>
</evidence>
<dbReference type="InterPro" id="IPR035979">
    <property type="entry name" value="RBD_domain_sf"/>
</dbReference>
<feature type="region of interest" description="Disordered" evidence="2">
    <location>
        <begin position="543"/>
        <end position="663"/>
    </location>
</feature>
<feature type="region of interest" description="Disordered" evidence="2">
    <location>
        <begin position="1338"/>
        <end position="1543"/>
    </location>
</feature>
<dbReference type="PROSITE" id="PS50102">
    <property type="entry name" value="RRM"/>
    <property type="match status" value="1"/>
</dbReference>
<sequence>MSSATKGPLPLQQQQQQQQVSSSINNNVQSANRSSLANNSNNNNTINNSTPSQYHQHIRSDLLPTQEQIRLAQLIEDKKHDHPDVQDTVEKILNVVENSTQEDALIALHDSDYDVQKAVALLMEKGHDVASEWHTAGSKKNKNLKINNGTGTSDQNNGTPSNDIQENLQDTRQIIPKNQNNLTRPKRSRRGDHQQSSQQQQQYSDLSAGRLRRGSGMRRGGGSGSSRYYGGQRGTRRGGGRYYNSNDVNNEHNNVNNLDDELNIGAGDHVDSQSADILHPVNHHIDQNNKSETQNIAMEVGTWNSNEHQNPSASQQIQHQTQKRLPIQGGNGQETFDVGNWNGETIVYERGGGNQEPGRKGVRKEQDLNNEQQRTFQQQQPQHQQHDLNAHNQQLHQGFNEQTNMIGTALAVCLSPSGQFDRIEAERQIKNAIGIPQKPPQQQYPVPQNLIKTSMNIMDSLQQPKQQQYPSYESSQQAVAVSEAVKKNQQQQHQVQQQKVLQPISTPPANSSRIPQVPVIMPDHFDSTVEKIDVQFGNLEFDENVHHPPLQHPYLTHSQQYPTSTNSQSQIVYSPMKQMTIDQHQQQQLTSPSNSAQQRANSNVSNHEQQQQSTYSGAVRVSPRRTSENIPQPTIMSQQPLQQSRISQQPQQMKTNSSQSHHTNSMNFLFMPQQTLQQEPTNLDQSSYDQNGFPIIDYANSGPYMMNLSPAQPRFIISQTQPQQQQQQPSLSNRAQHLNNNQQTSSLQQQPQTSTTSANFTPNKLQSQSQNQQLNKTPTIPPGINLTQTAYQMQPQQQPTLMSAAFHPYPASLQGGSAFLKVLLRSYPAQTYDYGTPDDRLYSIAAASFLQQTGNYQSSQQSSSQAQGVASVTQVPTYHGGSVTPPITVTGDAKTLSYAARDPTMIQNASALAQQMTLLPQYPQQTAPSYGFILPPGLYNQPQKEQQLDYTNYAMRATSATNQPRTNTDMLKQGQTRVVALDMSTVNYHQGGGTQTPPPVQQAQYLFAMAPHTATPPQQQIQQNAQQQTQQQSSQQKQQNQQSQRYQQQAPQQNLRLVRDRETDRFRGFAYVDFEDQDSLRQALSFDGAMINDKSIRIDVASVTQRQNNQGFTGRTKGDYNDENGNGQQRRAGGYHQVQQQSQRRGQQFRQNGDDRQYDDRNGNMRGRPNYYQSDSGYYEQQPHYNNRRDYQPRKSSDDFDNHGQNHVNYQQQPQQEFRGGYQNRRQQPTSRTNSSPHNEQSRERTHSQRKRSSNNDDDVFTAAVVPEINSEGARTDEFDHLHDGLEHEEEHYDHENDKEILYDGVNEDKLADMQNQQTGGAGPVNQRQRSKNWADCEPALDSADDHPDTFGNSEPHFSPTHKSVDSQQQSQPFMFDKFGGPPQQQRGYRQGGRGGAGRNSNRGLMDGNFQQQRDRFSTRGPMTDGGGMRNGRGTDLGNNNMFRGQKQLYNNNRGNYHNQFQDYQYRQPGRQSSTRVLSDTDNKQADINNNQPSPNDKTKESLSNAVERPRLQLLPRSAPLNSASRNAGIFGTGKPRDESDPKVAEFDKHIDEKVEKERTESLTDIISTPPITPTNVNTKSTRLNTEFHPVILRH</sequence>
<proteinExistence type="predicted"/>
<feature type="compositionally biased region" description="Low complexity" evidence="2">
    <location>
        <begin position="242"/>
        <end position="256"/>
    </location>
</feature>
<dbReference type="Gene3D" id="1.10.8.10">
    <property type="entry name" value="DNA helicase RuvA subunit, C-terminal domain"/>
    <property type="match status" value="1"/>
</dbReference>
<dbReference type="InterPro" id="IPR012677">
    <property type="entry name" value="Nucleotide-bd_a/b_plait_sf"/>
</dbReference>
<feature type="compositionally biased region" description="Basic and acidic residues" evidence="2">
    <location>
        <begin position="1152"/>
        <end position="1163"/>
    </location>
</feature>
<feature type="region of interest" description="Disordered" evidence="2">
    <location>
        <begin position="741"/>
        <end position="785"/>
    </location>
</feature>
<feature type="compositionally biased region" description="Polar residues" evidence="2">
    <location>
        <begin position="144"/>
        <end position="183"/>
    </location>
</feature>
<feature type="compositionally biased region" description="Low complexity" evidence="2">
    <location>
        <begin position="1380"/>
        <end position="1389"/>
    </location>
</feature>
<feature type="compositionally biased region" description="Polar residues" evidence="2">
    <location>
        <begin position="556"/>
        <end position="572"/>
    </location>
</feature>
<feature type="compositionally biased region" description="Polar residues" evidence="2">
    <location>
        <begin position="1437"/>
        <end position="1478"/>
    </location>
</feature>
<dbReference type="Gene3D" id="3.30.70.330">
    <property type="match status" value="1"/>
</dbReference>
<feature type="compositionally biased region" description="Polar residues" evidence="2">
    <location>
        <begin position="580"/>
        <end position="616"/>
    </location>
</feature>
<dbReference type="SUPFAM" id="SSF54928">
    <property type="entry name" value="RNA-binding domain, RBD"/>
    <property type="match status" value="1"/>
</dbReference>
<evidence type="ECO:0000313" key="5">
    <source>
        <dbReference type="EMBL" id="CAF3502354.1"/>
    </source>
</evidence>
<feature type="compositionally biased region" description="Low complexity" evidence="2">
    <location>
        <begin position="1014"/>
        <end position="1054"/>
    </location>
</feature>
<dbReference type="Proteomes" id="UP000677228">
    <property type="component" value="Unassembled WGS sequence"/>
</dbReference>
<feature type="compositionally biased region" description="Basic and acidic residues" evidence="2">
    <location>
        <begin position="1187"/>
        <end position="1204"/>
    </location>
</feature>
<feature type="region of interest" description="Disordered" evidence="2">
    <location>
        <begin position="1"/>
        <end position="56"/>
    </location>
</feature>
<feature type="compositionally biased region" description="Low complexity" evidence="2">
    <location>
        <begin position="372"/>
        <end position="383"/>
    </location>
</feature>
<dbReference type="GO" id="GO:0003723">
    <property type="term" value="F:RNA binding"/>
    <property type="evidence" value="ECO:0007669"/>
    <property type="project" value="UniProtKB-UniRule"/>
</dbReference>
<comment type="caution">
    <text evidence="5">The sequence shown here is derived from an EMBL/GenBank/DDBJ whole genome shotgun (WGS) entry which is preliminary data.</text>
</comment>
<feature type="region of interest" description="Disordered" evidence="2">
    <location>
        <begin position="347"/>
        <end position="387"/>
    </location>
</feature>
<evidence type="ECO:0000313" key="6">
    <source>
        <dbReference type="Proteomes" id="UP000682733"/>
    </source>
</evidence>
<feature type="region of interest" description="Disordered" evidence="2">
    <location>
        <begin position="489"/>
        <end position="516"/>
    </location>
</feature>
<feature type="compositionally biased region" description="Low complexity" evidence="2">
    <location>
        <begin position="637"/>
        <end position="652"/>
    </location>
</feature>
<feature type="compositionally biased region" description="Polar residues" evidence="2">
    <location>
        <begin position="1486"/>
        <end position="1496"/>
    </location>
</feature>
<feature type="compositionally biased region" description="Low complexity" evidence="2">
    <location>
        <begin position="489"/>
        <end position="502"/>
    </location>
</feature>
<organism evidence="5 6">
    <name type="scientific">Didymodactylos carnosus</name>
    <dbReference type="NCBI Taxonomy" id="1234261"/>
    <lineage>
        <taxon>Eukaryota</taxon>
        <taxon>Metazoa</taxon>
        <taxon>Spiralia</taxon>
        <taxon>Gnathifera</taxon>
        <taxon>Rotifera</taxon>
        <taxon>Eurotatoria</taxon>
        <taxon>Bdelloidea</taxon>
        <taxon>Philodinida</taxon>
        <taxon>Philodinidae</taxon>
        <taxon>Didymodactylos</taxon>
    </lineage>
</organism>
<dbReference type="InterPro" id="IPR000504">
    <property type="entry name" value="RRM_dom"/>
</dbReference>
<keyword evidence="1" id="KW-0694">RNA-binding</keyword>
<dbReference type="EMBL" id="CAJOBA010000083">
    <property type="protein sequence ID" value="CAF3502354.1"/>
    <property type="molecule type" value="Genomic_DNA"/>
</dbReference>
<evidence type="ECO:0000256" key="2">
    <source>
        <dbReference type="SAM" id="MobiDB-lite"/>
    </source>
</evidence>
<dbReference type="InterPro" id="IPR009060">
    <property type="entry name" value="UBA-like_sf"/>
</dbReference>
<feature type="compositionally biased region" description="Basic and acidic residues" evidence="2">
    <location>
        <begin position="357"/>
        <end position="367"/>
    </location>
</feature>
<gene>
    <name evidence="4" type="ORF">OVA965_LOCUS583</name>
    <name evidence="5" type="ORF">TMI583_LOCUS583</name>
</gene>
<protein>
    <recommendedName>
        <fullName evidence="3">RRM domain-containing protein</fullName>
    </recommendedName>
</protein>
<feature type="compositionally biased region" description="Low complexity" evidence="2">
    <location>
        <begin position="12"/>
        <end position="52"/>
    </location>
</feature>
<feature type="compositionally biased region" description="Low complexity" evidence="2">
    <location>
        <begin position="1134"/>
        <end position="1151"/>
    </location>
</feature>
<dbReference type="SUPFAM" id="SSF46934">
    <property type="entry name" value="UBA-like"/>
    <property type="match status" value="1"/>
</dbReference>
<dbReference type="Pfam" id="PF00076">
    <property type="entry name" value="RRM_1"/>
    <property type="match status" value="1"/>
</dbReference>
<feature type="compositionally biased region" description="Polar residues" evidence="2">
    <location>
        <begin position="1224"/>
        <end position="1239"/>
    </location>
</feature>